<evidence type="ECO:0000313" key="3">
    <source>
        <dbReference type="Proteomes" id="UP001209257"/>
    </source>
</evidence>
<dbReference type="EMBL" id="JAOTJC010000011">
    <property type="protein sequence ID" value="MCU7555383.1"/>
    <property type="molecule type" value="Genomic_DNA"/>
</dbReference>
<name>A0ABT2VR61_9ALTE</name>
<evidence type="ECO:0000313" key="2">
    <source>
        <dbReference type="EMBL" id="MCU7555383.1"/>
    </source>
</evidence>
<organism evidence="2 3">
    <name type="scientific">Alteromonas salexigens</name>
    <dbReference type="NCBI Taxonomy" id="2982530"/>
    <lineage>
        <taxon>Bacteria</taxon>
        <taxon>Pseudomonadati</taxon>
        <taxon>Pseudomonadota</taxon>
        <taxon>Gammaproteobacteria</taxon>
        <taxon>Alteromonadales</taxon>
        <taxon>Alteromonadaceae</taxon>
        <taxon>Alteromonas/Salinimonas group</taxon>
        <taxon>Alteromonas</taxon>
    </lineage>
</organism>
<feature type="chain" id="PRO_5047411519" evidence="1">
    <location>
        <begin position="22"/>
        <end position="232"/>
    </location>
</feature>
<dbReference type="Proteomes" id="UP001209257">
    <property type="component" value="Unassembled WGS sequence"/>
</dbReference>
<sequence>MKKWILVPTLAAILATTGCSSTDESAENAATMNRDQAIATLSEQIAEVGYNPVAIQPGVDEFLNICASVLKRQHKVMEEYRTQAEHYADVQAFLYAHKDKEPAELQAAIVEFDNGAQSEDEKIAPKILAYQSAIDEVSKQNAELTVEITVQVAQAAYMITQYGQAIAQSTALNMAGSLFSSEEKNADNDLGLAVLRAKDQISLASDANKIISIEQDTIKAIDSLQAELDAKS</sequence>
<dbReference type="RefSeq" id="WP_262995010.1">
    <property type="nucleotide sequence ID" value="NZ_JAOTJC010000011.1"/>
</dbReference>
<gene>
    <name evidence="2" type="ORF">OCL06_12375</name>
</gene>
<keyword evidence="1" id="KW-0732">Signal</keyword>
<evidence type="ECO:0000256" key="1">
    <source>
        <dbReference type="SAM" id="SignalP"/>
    </source>
</evidence>
<accession>A0ABT2VR61</accession>
<protein>
    <submittedName>
        <fullName evidence="2">Uncharacterized protein</fullName>
    </submittedName>
</protein>
<dbReference type="PROSITE" id="PS51257">
    <property type="entry name" value="PROKAR_LIPOPROTEIN"/>
    <property type="match status" value="1"/>
</dbReference>
<proteinExistence type="predicted"/>
<feature type="signal peptide" evidence="1">
    <location>
        <begin position="1"/>
        <end position="21"/>
    </location>
</feature>
<reference evidence="3" key="1">
    <citation type="submission" date="2023-07" db="EMBL/GenBank/DDBJ databases">
        <title>Study on multiphase classification of strain Alteromonas salexigens isolated from the Yellow Sea.</title>
        <authorList>
            <person name="Sun L."/>
        </authorList>
    </citation>
    <scope>NUCLEOTIDE SEQUENCE [LARGE SCALE GENOMIC DNA]</scope>
    <source>
        <strain evidence="3">ASW11-19</strain>
    </source>
</reference>
<comment type="caution">
    <text evidence="2">The sequence shown here is derived from an EMBL/GenBank/DDBJ whole genome shotgun (WGS) entry which is preliminary data.</text>
</comment>
<keyword evidence="3" id="KW-1185">Reference proteome</keyword>